<keyword evidence="3" id="KW-1185">Reference proteome</keyword>
<gene>
    <name evidence="2" type="ORF">NC653_039921</name>
</gene>
<dbReference type="AlphaFoldDB" id="A0AAD6LCD2"/>
<dbReference type="Pfam" id="PF05703">
    <property type="entry name" value="Auxin_canalis"/>
    <property type="match status" value="1"/>
</dbReference>
<feature type="domain" description="VAN3-binding protein-like auxin canalisation" evidence="1">
    <location>
        <begin position="13"/>
        <end position="108"/>
    </location>
</feature>
<reference evidence="2 3" key="1">
    <citation type="journal article" date="2023" name="Mol. Ecol. Resour.">
        <title>Chromosome-level genome assembly of a triploid poplar Populus alba 'Berolinensis'.</title>
        <authorList>
            <person name="Chen S."/>
            <person name="Yu Y."/>
            <person name="Wang X."/>
            <person name="Wang S."/>
            <person name="Zhang T."/>
            <person name="Zhou Y."/>
            <person name="He R."/>
            <person name="Meng N."/>
            <person name="Wang Y."/>
            <person name="Liu W."/>
            <person name="Liu Z."/>
            <person name="Liu J."/>
            <person name="Guo Q."/>
            <person name="Huang H."/>
            <person name="Sederoff R.R."/>
            <person name="Wang G."/>
            <person name="Qu G."/>
            <person name="Chen S."/>
        </authorList>
    </citation>
    <scope>NUCLEOTIDE SEQUENCE [LARGE SCALE GENOMIC DNA]</scope>
    <source>
        <strain evidence="2">SC-2020</strain>
    </source>
</reference>
<dbReference type="EMBL" id="JAQIZT010000018">
    <property type="protein sequence ID" value="KAJ6958112.1"/>
    <property type="molecule type" value="Genomic_DNA"/>
</dbReference>
<proteinExistence type="predicted"/>
<evidence type="ECO:0000259" key="1">
    <source>
        <dbReference type="Pfam" id="PF05703"/>
    </source>
</evidence>
<evidence type="ECO:0000313" key="3">
    <source>
        <dbReference type="Proteomes" id="UP001164929"/>
    </source>
</evidence>
<comment type="caution">
    <text evidence="2">The sequence shown here is derived from an EMBL/GenBank/DDBJ whole genome shotgun (WGS) entry which is preliminary data.</text>
</comment>
<dbReference type="Proteomes" id="UP001164929">
    <property type="component" value="Chromosome 18"/>
</dbReference>
<accession>A0AAD6LCD2</accession>
<sequence length="116" mass="13518">MDSIIKPSPSEAHPETLDFLSSTWCNFAVQALQPDLQNQPIILLDNPIKKLDCDVMKPPFSKMDKSVKMDDAFKSLPPWKSNDMKSWIWMQQAMHPELNYNSCFRKKWVHNLVLIN</sequence>
<name>A0AAD6LCD2_9ROSI</name>
<protein>
    <recommendedName>
        <fullName evidence="1">VAN3-binding protein-like auxin canalisation domain-containing protein</fullName>
    </recommendedName>
</protein>
<dbReference type="InterPro" id="IPR008546">
    <property type="entry name" value="VAN3-bd-like_auxin_canal"/>
</dbReference>
<organism evidence="2 3">
    <name type="scientific">Populus alba x Populus x berolinensis</name>
    <dbReference type="NCBI Taxonomy" id="444605"/>
    <lineage>
        <taxon>Eukaryota</taxon>
        <taxon>Viridiplantae</taxon>
        <taxon>Streptophyta</taxon>
        <taxon>Embryophyta</taxon>
        <taxon>Tracheophyta</taxon>
        <taxon>Spermatophyta</taxon>
        <taxon>Magnoliopsida</taxon>
        <taxon>eudicotyledons</taxon>
        <taxon>Gunneridae</taxon>
        <taxon>Pentapetalae</taxon>
        <taxon>rosids</taxon>
        <taxon>fabids</taxon>
        <taxon>Malpighiales</taxon>
        <taxon>Salicaceae</taxon>
        <taxon>Saliceae</taxon>
        <taxon>Populus</taxon>
    </lineage>
</organism>
<evidence type="ECO:0000313" key="2">
    <source>
        <dbReference type="EMBL" id="KAJ6958112.1"/>
    </source>
</evidence>